<evidence type="ECO:0000256" key="1">
    <source>
        <dbReference type="SAM" id="MobiDB-lite"/>
    </source>
</evidence>
<dbReference type="InParanoid" id="M1DUQ1"/>
<sequence>MLSLILHKVESHDKESQIVESDDDERTVARKA</sequence>
<evidence type="ECO:0000313" key="3">
    <source>
        <dbReference type="Proteomes" id="UP000011115"/>
    </source>
</evidence>
<dbReference type="PaxDb" id="4113-PGSC0003DMT400094707"/>
<name>M1DUQ1_SOLTU</name>
<evidence type="ECO:0000313" key="2">
    <source>
        <dbReference type="EnsemblPlants" id="PGSC0003DMT400094707"/>
    </source>
</evidence>
<proteinExistence type="predicted"/>
<keyword evidence="3" id="KW-1185">Reference proteome</keyword>
<accession>M1DUQ1</accession>
<dbReference type="AlphaFoldDB" id="M1DUQ1"/>
<dbReference type="Proteomes" id="UP000011115">
    <property type="component" value="Unassembled WGS sequence"/>
</dbReference>
<organism evidence="2 3">
    <name type="scientific">Solanum tuberosum</name>
    <name type="common">Potato</name>
    <dbReference type="NCBI Taxonomy" id="4113"/>
    <lineage>
        <taxon>Eukaryota</taxon>
        <taxon>Viridiplantae</taxon>
        <taxon>Streptophyta</taxon>
        <taxon>Embryophyta</taxon>
        <taxon>Tracheophyta</taxon>
        <taxon>Spermatophyta</taxon>
        <taxon>Magnoliopsida</taxon>
        <taxon>eudicotyledons</taxon>
        <taxon>Gunneridae</taxon>
        <taxon>Pentapetalae</taxon>
        <taxon>asterids</taxon>
        <taxon>lamiids</taxon>
        <taxon>Solanales</taxon>
        <taxon>Solanaceae</taxon>
        <taxon>Solanoideae</taxon>
        <taxon>Solaneae</taxon>
        <taxon>Solanum</taxon>
    </lineage>
</organism>
<dbReference type="HOGENOM" id="CLU_3393148_0_0_1"/>
<reference evidence="2" key="2">
    <citation type="submission" date="2015-06" db="UniProtKB">
        <authorList>
            <consortium name="EnsemblPlants"/>
        </authorList>
    </citation>
    <scope>IDENTIFICATION</scope>
    <source>
        <strain evidence="2">DM1-3 516 R44</strain>
    </source>
</reference>
<protein>
    <submittedName>
        <fullName evidence="2">Uncharacterized protein</fullName>
    </submittedName>
</protein>
<reference evidence="3" key="1">
    <citation type="journal article" date="2011" name="Nature">
        <title>Genome sequence and analysis of the tuber crop potato.</title>
        <authorList>
            <consortium name="The Potato Genome Sequencing Consortium"/>
        </authorList>
    </citation>
    <scope>NUCLEOTIDE SEQUENCE [LARGE SCALE GENOMIC DNA]</scope>
    <source>
        <strain evidence="3">cv. DM1-3 516 R44</strain>
    </source>
</reference>
<dbReference type="Gramene" id="PGSC0003DMT400094707">
    <property type="protein sequence ID" value="PGSC0003DMT400094707"/>
    <property type="gene ID" value="PGSC0003DMG400044278"/>
</dbReference>
<dbReference type="EnsemblPlants" id="PGSC0003DMT400094707">
    <property type="protein sequence ID" value="PGSC0003DMT400094707"/>
    <property type="gene ID" value="PGSC0003DMG400044278"/>
</dbReference>
<feature type="region of interest" description="Disordered" evidence="1">
    <location>
        <begin position="12"/>
        <end position="32"/>
    </location>
</feature>